<gene>
    <name evidence="3" type="primary">sasA_219</name>
    <name evidence="3" type="ORF">SDC9_82341</name>
</gene>
<dbReference type="SUPFAM" id="SSF55874">
    <property type="entry name" value="ATPase domain of HSP90 chaperone/DNA topoisomerase II/histidine kinase"/>
    <property type="match status" value="1"/>
</dbReference>
<protein>
    <submittedName>
        <fullName evidence="3">Adaptive-response sensory-kinase SasA</fullName>
        <ecNumber evidence="3">2.7.-.-</ecNumber>
    </submittedName>
</protein>
<dbReference type="InterPro" id="IPR005467">
    <property type="entry name" value="His_kinase_dom"/>
</dbReference>
<comment type="caution">
    <text evidence="3">The sequence shown here is derived from an EMBL/GenBank/DDBJ whole genome shotgun (WGS) entry which is preliminary data.</text>
</comment>
<dbReference type="InterPro" id="IPR036890">
    <property type="entry name" value="HATPase_C_sf"/>
</dbReference>
<evidence type="ECO:0000313" key="3">
    <source>
        <dbReference type="EMBL" id="MPM35748.1"/>
    </source>
</evidence>
<organism evidence="3">
    <name type="scientific">bioreactor metagenome</name>
    <dbReference type="NCBI Taxonomy" id="1076179"/>
    <lineage>
        <taxon>unclassified sequences</taxon>
        <taxon>metagenomes</taxon>
        <taxon>ecological metagenomes</taxon>
    </lineage>
</organism>
<dbReference type="SMART" id="SM00387">
    <property type="entry name" value="HATPase_c"/>
    <property type="match status" value="1"/>
</dbReference>
<dbReference type="EMBL" id="VSSQ01007385">
    <property type="protein sequence ID" value="MPM35748.1"/>
    <property type="molecule type" value="Genomic_DNA"/>
</dbReference>
<keyword evidence="1" id="KW-0597">Phosphoprotein</keyword>
<keyword evidence="3" id="KW-0418">Kinase</keyword>
<dbReference type="AlphaFoldDB" id="A0A644Z643"/>
<proteinExistence type="predicted"/>
<dbReference type="PANTHER" id="PTHR43547:SF2">
    <property type="entry name" value="HYBRID SIGNAL TRANSDUCTION HISTIDINE KINASE C"/>
    <property type="match status" value="1"/>
</dbReference>
<dbReference type="GO" id="GO:0000155">
    <property type="term" value="F:phosphorelay sensor kinase activity"/>
    <property type="evidence" value="ECO:0007669"/>
    <property type="project" value="TreeGrafter"/>
</dbReference>
<dbReference type="EC" id="2.7.-.-" evidence="3"/>
<dbReference type="InterPro" id="IPR003594">
    <property type="entry name" value="HATPase_dom"/>
</dbReference>
<dbReference type="Gene3D" id="3.30.565.10">
    <property type="entry name" value="Histidine kinase-like ATPase, C-terminal domain"/>
    <property type="match status" value="1"/>
</dbReference>
<keyword evidence="3" id="KW-0808">Transferase</keyword>
<feature type="domain" description="Histidine kinase" evidence="2">
    <location>
        <begin position="1"/>
        <end position="154"/>
    </location>
</feature>
<accession>A0A644Z643</accession>
<dbReference type="CDD" id="cd00075">
    <property type="entry name" value="HATPase"/>
    <property type="match status" value="1"/>
</dbReference>
<reference evidence="3" key="1">
    <citation type="submission" date="2019-08" db="EMBL/GenBank/DDBJ databases">
        <authorList>
            <person name="Kucharzyk K."/>
            <person name="Murdoch R.W."/>
            <person name="Higgins S."/>
            <person name="Loffler F."/>
        </authorList>
    </citation>
    <scope>NUCLEOTIDE SEQUENCE</scope>
</reference>
<sequence length="157" mass="16737">MQPIRMNVIVLAALLRGIAADFLNSGLSDSYLIDLVISQSAQNTIVSGDEELLRRAVSNLIGNCIRHNLNGCTIKVTLEKTLGNCSIIVSDNGVGFTNAMINNLNHPKSSEHLENHGLGLTIVQQIIKAHGGTTEFCNLTEGGCKVVLCLPVSAKTV</sequence>
<evidence type="ECO:0000256" key="1">
    <source>
        <dbReference type="ARBA" id="ARBA00022553"/>
    </source>
</evidence>
<name>A0A644Z643_9ZZZZ</name>
<dbReference type="Pfam" id="PF02518">
    <property type="entry name" value="HATPase_c"/>
    <property type="match status" value="1"/>
</dbReference>
<evidence type="ECO:0000259" key="2">
    <source>
        <dbReference type="PROSITE" id="PS50109"/>
    </source>
</evidence>
<dbReference type="PANTHER" id="PTHR43547">
    <property type="entry name" value="TWO-COMPONENT HISTIDINE KINASE"/>
    <property type="match status" value="1"/>
</dbReference>
<dbReference type="PROSITE" id="PS50109">
    <property type="entry name" value="HIS_KIN"/>
    <property type="match status" value="1"/>
</dbReference>